<keyword evidence="5 7" id="KW-0472">Membrane</keyword>
<dbReference type="STRING" id="45496.SAMN04488079_107151"/>
<protein>
    <submittedName>
        <fullName evidence="10">SH3 domain protein</fullName>
    </submittedName>
</protein>
<dbReference type="EMBL" id="FOSH01000007">
    <property type="protein sequence ID" value="SFK27082.1"/>
    <property type="molecule type" value="Genomic_DNA"/>
</dbReference>
<evidence type="ECO:0000256" key="5">
    <source>
        <dbReference type="ARBA" id="ARBA00023136"/>
    </source>
</evidence>
<dbReference type="InterPro" id="IPR016476">
    <property type="entry name" value="SH3_dom_pro"/>
</dbReference>
<dbReference type="Proteomes" id="UP000198924">
    <property type="component" value="Unassembled WGS sequence"/>
</dbReference>
<dbReference type="Pfam" id="PF08239">
    <property type="entry name" value="SH3_3"/>
    <property type="match status" value="1"/>
</dbReference>
<evidence type="ECO:0000259" key="9">
    <source>
        <dbReference type="PROSITE" id="PS51781"/>
    </source>
</evidence>
<dbReference type="InterPro" id="IPR003646">
    <property type="entry name" value="SH3-like_bac-type"/>
</dbReference>
<evidence type="ECO:0000256" key="6">
    <source>
        <dbReference type="SAM" id="Coils"/>
    </source>
</evidence>
<evidence type="ECO:0000256" key="3">
    <source>
        <dbReference type="ARBA" id="ARBA00022729"/>
    </source>
</evidence>
<evidence type="ECO:0000256" key="7">
    <source>
        <dbReference type="SAM" id="Phobius"/>
    </source>
</evidence>
<keyword evidence="4 7" id="KW-1133">Transmembrane helix</keyword>
<sequence>MPVYQRMKISIVKKLIGHILISAALLTPIFAQAQTTRYVSDKLEITMRNGQGVKFNIRKMLESGARLEVLETDPAGYSKVRTTDGVEGWVLTRYLTNTPSARDQLEASQKRVANLELEIAKYKEEISSLSNQNSDVDTQNMSLKEKSQRLSKELDDLRRTASNAVALDNENRQLKEKLQEIDHENQSLVIENNALKDNSTRSWFLVGAAVLFAGILLGIILPRLRVRKKDSWGSL</sequence>
<dbReference type="Gene3D" id="2.30.30.40">
    <property type="entry name" value="SH3 Domains"/>
    <property type="match status" value="1"/>
</dbReference>
<keyword evidence="2 7" id="KW-0812">Transmembrane</keyword>
<dbReference type="OrthoDB" id="9790951at2"/>
<evidence type="ECO:0000256" key="8">
    <source>
        <dbReference type="SAM" id="SignalP"/>
    </source>
</evidence>
<feature type="transmembrane region" description="Helical" evidence="7">
    <location>
        <begin position="202"/>
        <end position="221"/>
    </location>
</feature>
<dbReference type="SMART" id="SM00287">
    <property type="entry name" value="SH3b"/>
    <property type="match status" value="1"/>
</dbReference>
<dbReference type="PIRSF" id="PIRSF006158">
    <property type="entry name" value="UCP006158_SH3"/>
    <property type="match status" value="1"/>
</dbReference>
<proteinExistence type="predicted"/>
<feature type="signal peptide" evidence="8">
    <location>
        <begin position="1"/>
        <end position="33"/>
    </location>
</feature>
<evidence type="ECO:0000313" key="10">
    <source>
        <dbReference type="EMBL" id="SFK27082.1"/>
    </source>
</evidence>
<keyword evidence="11" id="KW-1185">Reference proteome</keyword>
<evidence type="ECO:0000313" key="11">
    <source>
        <dbReference type="Proteomes" id="UP000198924"/>
    </source>
</evidence>
<keyword evidence="6" id="KW-0175">Coiled coil</keyword>
<feature type="chain" id="PRO_5011543957" evidence="8">
    <location>
        <begin position="34"/>
        <end position="235"/>
    </location>
</feature>
<comment type="subcellular location">
    <subcellularLocation>
        <location evidence="1">Membrane</location>
        <topology evidence="1">Single-pass membrane protein</topology>
    </subcellularLocation>
</comment>
<name>A0A1I3Y5P6_9GAMM</name>
<organism evidence="10 11">
    <name type="scientific">Methylophaga sulfidovorans</name>
    <dbReference type="NCBI Taxonomy" id="45496"/>
    <lineage>
        <taxon>Bacteria</taxon>
        <taxon>Pseudomonadati</taxon>
        <taxon>Pseudomonadota</taxon>
        <taxon>Gammaproteobacteria</taxon>
        <taxon>Thiotrichales</taxon>
        <taxon>Piscirickettsiaceae</taxon>
        <taxon>Methylophaga</taxon>
    </lineage>
</organism>
<dbReference type="AlphaFoldDB" id="A0A1I3Y5P6"/>
<gene>
    <name evidence="10" type="ORF">SAMN04488079_107151</name>
</gene>
<dbReference type="PROSITE" id="PS51781">
    <property type="entry name" value="SH3B"/>
    <property type="match status" value="1"/>
</dbReference>
<evidence type="ECO:0000256" key="4">
    <source>
        <dbReference type="ARBA" id="ARBA00022989"/>
    </source>
</evidence>
<dbReference type="NCBIfam" id="TIGR04211">
    <property type="entry name" value="SH3_and_anchor"/>
    <property type="match status" value="1"/>
</dbReference>
<evidence type="ECO:0000256" key="2">
    <source>
        <dbReference type="ARBA" id="ARBA00022692"/>
    </source>
</evidence>
<reference evidence="11" key="1">
    <citation type="submission" date="2016-10" db="EMBL/GenBank/DDBJ databases">
        <authorList>
            <person name="Varghese N."/>
            <person name="Submissions S."/>
        </authorList>
    </citation>
    <scope>NUCLEOTIDE SEQUENCE [LARGE SCALE GENOMIC DNA]</scope>
    <source>
        <strain evidence="11">DSM 11578</strain>
    </source>
</reference>
<accession>A0A1I3Y5P6</accession>
<dbReference type="GO" id="GO:0016020">
    <property type="term" value="C:membrane"/>
    <property type="evidence" value="ECO:0007669"/>
    <property type="project" value="UniProtKB-SubCell"/>
</dbReference>
<feature type="domain" description="SH3b" evidence="9">
    <location>
        <begin position="34"/>
        <end position="99"/>
    </location>
</feature>
<feature type="coiled-coil region" evidence="6">
    <location>
        <begin position="105"/>
        <end position="198"/>
    </location>
</feature>
<keyword evidence="3 8" id="KW-0732">Signal</keyword>
<evidence type="ECO:0000256" key="1">
    <source>
        <dbReference type="ARBA" id="ARBA00004167"/>
    </source>
</evidence>